<gene>
    <name evidence="4" type="ORF">M431DRAFT_102548</name>
</gene>
<feature type="compositionally biased region" description="Low complexity" evidence="1">
    <location>
        <begin position="319"/>
        <end position="331"/>
    </location>
</feature>
<dbReference type="EMBL" id="KZ679770">
    <property type="protein sequence ID" value="PTB47311.1"/>
    <property type="molecule type" value="Genomic_DNA"/>
</dbReference>
<dbReference type="Pfam" id="PF24802">
    <property type="entry name" value="DUF7703"/>
    <property type="match status" value="1"/>
</dbReference>
<feature type="compositionally biased region" description="Basic and acidic residues" evidence="1">
    <location>
        <begin position="332"/>
        <end position="345"/>
    </location>
</feature>
<dbReference type="InterPro" id="IPR056120">
    <property type="entry name" value="DUF7703"/>
</dbReference>
<proteinExistence type="predicted"/>
<evidence type="ECO:0000256" key="2">
    <source>
        <dbReference type="SAM" id="Phobius"/>
    </source>
</evidence>
<feature type="transmembrane region" description="Helical" evidence="2">
    <location>
        <begin position="55"/>
        <end position="78"/>
    </location>
</feature>
<feature type="compositionally biased region" description="Polar residues" evidence="1">
    <location>
        <begin position="358"/>
        <end position="376"/>
    </location>
</feature>
<dbReference type="Proteomes" id="UP000241690">
    <property type="component" value="Unassembled WGS sequence"/>
</dbReference>
<feature type="region of interest" description="Disordered" evidence="1">
    <location>
        <begin position="312"/>
        <end position="376"/>
    </location>
</feature>
<accession>A0A2T3ZR86</accession>
<keyword evidence="2" id="KW-0472">Membrane</keyword>
<feature type="transmembrane region" description="Helical" evidence="2">
    <location>
        <begin position="163"/>
        <end position="181"/>
    </location>
</feature>
<keyword evidence="2" id="KW-1133">Transmembrane helix</keyword>
<dbReference type="RefSeq" id="XP_024766988.1">
    <property type="nucleotide sequence ID" value="XM_024911455.1"/>
</dbReference>
<evidence type="ECO:0000256" key="1">
    <source>
        <dbReference type="SAM" id="MobiDB-lite"/>
    </source>
</evidence>
<dbReference type="GeneID" id="36620014"/>
<name>A0A2T3ZR86_TRIHA</name>
<dbReference type="AlphaFoldDB" id="A0A2T3ZR86"/>
<keyword evidence="2" id="KW-0812">Transmembrane</keyword>
<feature type="domain" description="DUF7703" evidence="3">
    <location>
        <begin position="25"/>
        <end position="257"/>
    </location>
</feature>
<evidence type="ECO:0000313" key="4">
    <source>
        <dbReference type="EMBL" id="PTB47311.1"/>
    </source>
</evidence>
<protein>
    <recommendedName>
        <fullName evidence="3">DUF7703 domain-containing protein</fullName>
    </recommendedName>
</protein>
<sequence>MANQIQTRTFGSANQADLPDESSTTIIVFLSLAFYNVLVLFCIIFGTFRRYSGLYFWAFVTSTTGIALSCSGFMIKFFSPKSLGYLSCTLSLAGWVCMVTGQSLVLWSRLHLVMRNPRLLRIILWIIIVDAIVCHGTIIPMVYGSFSNNPEIFAKPYSIAEKMEVIIFFLQEVMISIFYIVETVGIMRIENFLGNHRSSRRLMQHLVIVNVLVILLDSTIIVLEFANLYDYQISYKPFAYSVKLQLEFSVLNRLVDIATGRKESDSSQRSRNLYFSKKNTTGTVFETGNSTAVESQQAGDMIPLDTYNDTTKPLPPLHTNTGITKTTTTATHIEERPDPSSESTRRIWPGGSEDGMSRTGSRNMSLTSTVDFSSRE</sequence>
<feature type="transmembrane region" description="Helical" evidence="2">
    <location>
        <begin position="84"/>
        <end position="107"/>
    </location>
</feature>
<feature type="transmembrane region" description="Helical" evidence="2">
    <location>
        <begin position="202"/>
        <end position="223"/>
    </location>
</feature>
<dbReference type="STRING" id="983964.A0A2T3ZR86"/>
<keyword evidence="5" id="KW-1185">Reference proteome</keyword>
<reference evidence="4 5" key="1">
    <citation type="submission" date="2016-07" db="EMBL/GenBank/DDBJ databases">
        <title>Multiple horizontal gene transfer events from other fungi enriched the ability of initially mycotrophic Trichoderma (Ascomycota) to feed on dead plant biomass.</title>
        <authorList>
            <consortium name="DOE Joint Genome Institute"/>
            <person name="Aerts A."/>
            <person name="Atanasova L."/>
            <person name="Chenthamara K."/>
            <person name="Zhang J."/>
            <person name="Grujic M."/>
            <person name="Henrissat B."/>
            <person name="Kuo A."/>
            <person name="Salamov A."/>
            <person name="Lipzen A."/>
            <person name="Labutti K."/>
            <person name="Barry K."/>
            <person name="Miao Y."/>
            <person name="Rahimi M.J."/>
            <person name="Shen Q."/>
            <person name="Grigoriev I.V."/>
            <person name="Kubicek C.P."/>
            <person name="Druzhinina I.S."/>
        </authorList>
    </citation>
    <scope>NUCLEOTIDE SEQUENCE [LARGE SCALE GENOMIC DNA]</scope>
    <source>
        <strain evidence="4 5">CBS 226.95</strain>
    </source>
</reference>
<evidence type="ECO:0000259" key="3">
    <source>
        <dbReference type="Pfam" id="PF24802"/>
    </source>
</evidence>
<dbReference type="PANTHER" id="PTHR37013:SF7">
    <property type="entry name" value="INTEGRAL MEMBRANE PROTEIN"/>
    <property type="match status" value="1"/>
</dbReference>
<feature type="transmembrane region" description="Helical" evidence="2">
    <location>
        <begin position="26"/>
        <end position="48"/>
    </location>
</feature>
<organism evidence="4 5">
    <name type="scientific">Trichoderma harzianum CBS 226.95</name>
    <dbReference type="NCBI Taxonomy" id="983964"/>
    <lineage>
        <taxon>Eukaryota</taxon>
        <taxon>Fungi</taxon>
        <taxon>Dikarya</taxon>
        <taxon>Ascomycota</taxon>
        <taxon>Pezizomycotina</taxon>
        <taxon>Sordariomycetes</taxon>
        <taxon>Hypocreomycetidae</taxon>
        <taxon>Hypocreales</taxon>
        <taxon>Hypocreaceae</taxon>
        <taxon>Trichoderma</taxon>
    </lineage>
</organism>
<dbReference type="PANTHER" id="PTHR37013">
    <property type="entry name" value="INTEGRAL MEMBRANE PROTEIN (AFU_ORTHOLOGUE AFUA_1G05950)-RELATED"/>
    <property type="match status" value="1"/>
</dbReference>
<feature type="transmembrane region" description="Helical" evidence="2">
    <location>
        <begin position="119"/>
        <end position="143"/>
    </location>
</feature>
<evidence type="ECO:0000313" key="5">
    <source>
        <dbReference type="Proteomes" id="UP000241690"/>
    </source>
</evidence>